<organism evidence="1 2">
    <name type="scientific">Hypoxylon rubiginosum</name>
    <dbReference type="NCBI Taxonomy" id="110542"/>
    <lineage>
        <taxon>Eukaryota</taxon>
        <taxon>Fungi</taxon>
        <taxon>Dikarya</taxon>
        <taxon>Ascomycota</taxon>
        <taxon>Pezizomycotina</taxon>
        <taxon>Sordariomycetes</taxon>
        <taxon>Xylariomycetidae</taxon>
        <taxon>Xylariales</taxon>
        <taxon>Hypoxylaceae</taxon>
        <taxon>Hypoxylon</taxon>
    </lineage>
</organism>
<proteinExistence type="predicted"/>
<evidence type="ECO:0000313" key="1">
    <source>
        <dbReference type="EMBL" id="KAI4862819.1"/>
    </source>
</evidence>
<protein>
    <submittedName>
        <fullName evidence="1">Uncharacterized protein</fullName>
    </submittedName>
</protein>
<gene>
    <name evidence="1" type="ORF">F4820DRAFT_428977</name>
</gene>
<evidence type="ECO:0000313" key="2">
    <source>
        <dbReference type="Proteomes" id="UP001497700"/>
    </source>
</evidence>
<name>A0ACB9YTY6_9PEZI</name>
<sequence length="363" mass="41602">MSKMPLYAKILSVPPALQDGSPLFGVLPVEVRSSVFNLVLTDYDNPDPDKQYAAETCYKRPHYFSPRKTDTALLRTCRAAYAECWFLPFVLREQSHWLTAPDRAPPEYRVHMGRAGWNGARRLQATQASLGSQLQEQAHMSRASLSEQLQQIKEQRGGDEIVEIEGLRVFAQMYKLEEGSLAGLLKTPCLYPRRLTLTIRHADWWYWESDEPLRFEAGWIKAVCDVLPSSVRELCIELESLEMKKDQVDSIAKQMREKWFFKRTDGAALFPDATGGNVEASRWSGTSTWHNRRWVRDETAPGRIDYYVLCVPFQLQHVVERKGGGVSDEAIRAARENVFDARKMKLFTTLKRHTRTVPSHVPA</sequence>
<dbReference type="Proteomes" id="UP001497700">
    <property type="component" value="Unassembled WGS sequence"/>
</dbReference>
<reference evidence="1 2" key="1">
    <citation type="journal article" date="2022" name="New Phytol.">
        <title>Ecological generalism drives hyperdiversity of secondary metabolite gene clusters in xylarialean endophytes.</title>
        <authorList>
            <person name="Franco M.E.E."/>
            <person name="Wisecaver J.H."/>
            <person name="Arnold A.E."/>
            <person name="Ju Y.M."/>
            <person name="Slot J.C."/>
            <person name="Ahrendt S."/>
            <person name="Moore L.P."/>
            <person name="Eastman K.E."/>
            <person name="Scott K."/>
            <person name="Konkel Z."/>
            <person name="Mondo S.J."/>
            <person name="Kuo A."/>
            <person name="Hayes R.D."/>
            <person name="Haridas S."/>
            <person name="Andreopoulos B."/>
            <person name="Riley R."/>
            <person name="LaButti K."/>
            <person name="Pangilinan J."/>
            <person name="Lipzen A."/>
            <person name="Amirebrahimi M."/>
            <person name="Yan J."/>
            <person name="Adam C."/>
            <person name="Keymanesh K."/>
            <person name="Ng V."/>
            <person name="Louie K."/>
            <person name="Northen T."/>
            <person name="Drula E."/>
            <person name="Henrissat B."/>
            <person name="Hsieh H.M."/>
            <person name="Youens-Clark K."/>
            <person name="Lutzoni F."/>
            <person name="Miadlikowska J."/>
            <person name="Eastwood D.C."/>
            <person name="Hamelin R.C."/>
            <person name="Grigoriev I.V."/>
            <person name="U'Ren J.M."/>
        </authorList>
    </citation>
    <scope>NUCLEOTIDE SEQUENCE [LARGE SCALE GENOMIC DNA]</scope>
    <source>
        <strain evidence="1 2">CBS 119005</strain>
    </source>
</reference>
<dbReference type="EMBL" id="MU393517">
    <property type="protein sequence ID" value="KAI4862819.1"/>
    <property type="molecule type" value="Genomic_DNA"/>
</dbReference>
<keyword evidence="2" id="KW-1185">Reference proteome</keyword>
<accession>A0ACB9YTY6</accession>
<comment type="caution">
    <text evidence="1">The sequence shown here is derived from an EMBL/GenBank/DDBJ whole genome shotgun (WGS) entry which is preliminary data.</text>
</comment>